<dbReference type="PANTHER" id="PTHR23539">
    <property type="entry name" value="MFS TRANSPORTER"/>
    <property type="match status" value="1"/>
</dbReference>
<feature type="transmembrane region" description="Helical" evidence="5">
    <location>
        <begin position="316"/>
        <end position="338"/>
    </location>
</feature>
<feature type="transmembrane region" description="Helical" evidence="5">
    <location>
        <begin position="225"/>
        <end position="247"/>
    </location>
</feature>
<dbReference type="SUPFAM" id="SSF103473">
    <property type="entry name" value="MFS general substrate transporter"/>
    <property type="match status" value="1"/>
</dbReference>
<dbReference type="PROSITE" id="PS50850">
    <property type="entry name" value="MFS"/>
    <property type="match status" value="1"/>
</dbReference>
<evidence type="ECO:0000313" key="7">
    <source>
        <dbReference type="EMBL" id="VBA55767.1"/>
    </source>
</evidence>
<dbReference type="Pfam" id="PF07690">
    <property type="entry name" value="MFS_1"/>
    <property type="match status" value="1"/>
</dbReference>
<feature type="transmembrane region" description="Helical" evidence="5">
    <location>
        <begin position="146"/>
        <end position="166"/>
    </location>
</feature>
<evidence type="ECO:0000256" key="5">
    <source>
        <dbReference type="SAM" id="Phobius"/>
    </source>
</evidence>
<feature type="transmembrane region" description="Helical" evidence="5">
    <location>
        <begin position="381"/>
        <end position="400"/>
    </location>
</feature>
<dbReference type="InterPro" id="IPR020846">
    <property type="entry name" value="MFS_dom"/>
</dbReference>
<dbReference type="InterPro" id="IPR036259">
    <property type="entry name" value="MFS_trans_sf"/>
</dbReference>
<sequence length="425" mass="44067">MTDPSTDDPLPRRTAHALDLLAFSLADVRDGLGPYLSIYLLLTHHWDQASIGFVMAVGGLAGVVAQTPVGAVVDRTIAKRALVIVGAVSVAAAALAMPLFAGFYSISFLQAVTGIAGSIFNPALAAITLGIVGPRMLSRRIGRNESFRHAGTAAAAAAAGGLAYVFGPVVVFWLLAAMAVISIGATLRVPPDAIDNDVARGLDRAIGTQHAQPSGFSVLLHARRLMIFAVVVFTFHFANAALLPLVGQKLALHNKQVGTALMSACIVAAQVVMVPVAYVVGLKADAWGRKPIFLAGFAVLTVRAFLYPLWDNSYWLVGVQLLDGVGAGIFGALFPLVVQDVTHGTGRFNVSLGAITTAWGVGAALSNLVAGRIVVAAGYDVAFMALGAIAGAGFALYLVAMPETAATAGYASDPRVLAPPHRRQL</sequence>
<dbReference type="GO" id="GO:0005886">
    <property type="term" value="C:plasma membrane"/>
    <property type="evidence" value="ECO:0007669"/>
    <property type="project" value="UniProtKB-SubCell"/>
</dbReference>
<name>A0A498R0A3_9MYCO</name>
<evidence type="ECO:0000256" key="1">
    <source>
        <dbReference type="ARBA" id="ARBA00004651"/>
    </source>
</evidence>
<keyword evidence="3 5" id="KW-1133">Transmembrane helix</keyword>
<keyword evidence="4 5" id="KW-0472">Membrane</keyword>
<feature type="transmembrane region" description="Helical" evidence="5">
    <location>
        <begin position="259"/>
        <end position="280"/>
    </location>
</feature>
<feature type="transmembrane region" description="Helical" evidence="5">
    <location>
        <begin position="81"/>
        <end position="106"/>
    </location>
</feature>
<keyword evidence="8" id="KW-1185">Reference proteome</keyword>
<evidence type="ECO:0000259" key="6">
    <source>
        <dbReference type="PROSITE" id="PS50850"/>
    </source>
</evidence>
<feature type="transmembrane region" description="Helical" evidence="5">
    <location>
        <begin position="350"/>
        <end position="375"/>
    </location>
</feature>
<feature type="domain" description="Major facilitator superfamily (MFS) profile" evidence="6">
    <location>
        <begin position="217"/>
        <end position="425"/>
    </location>
</feature>
<dbReference type="Gene3D" id="1.20.1250.20">
    <property type="entry name" value="MFS general substrate transporter like domains"/>
    <property type="match status" value="2"/>
</dbReference>
<dbReference type="GO" id="GO:0022857">
    <property type="term" value="F:transmembrane transporter activity"/>
    <property type="evidence" value="ECO:0007669"/>
    <property type="project" value="InterPro"/>
</dbReference>
<dbReference type="OrthoDB" id="9812574at2"/>
<feature type="transmembrane region" description="Helical" evidence="5">
    <location>
        <begin position="112"/>
        <end position="134"/>
    </location>
</feature>
<feature type="transmembrane region" description="Helical" evidence="5">
    <location>
        <begin position="292"/>
        <end position="310"/>
    </location>
</feature>
<evidence type="ECO:0000256" key="4">
    <source>
        <dbReference type="ARBA" id="ARBA00023136"/>
    </source>
</evidence>
<dbReference type="RefSeq" id="WP_122502610.1">
    <property type="nucleotide sequence ID" value="NZ_UPHU01000001.1"/>
</dbReference>
<evidence type="ECO:0000313" key="8">
    <source>
        <dbReference type="Proteomes" id="UP000268285"/>
    </source>
</evidence>
<dbReference type="InterPro" id="IPR011701">
    <property type="entry name" value="MFS"/>
</dbReference>
<evidence type="ECO:0000256" key="3">
    <source>
        <dbReference type="ARBA" id="ARBA00022989"/>
    </source>
</evidence>
<accession>A0A498R0A3</accession>
<dbReference type="Proteomes" id="UP000268285">
    <property type="component" value="Unassembled WGS sequence"/>
</dbReference>
<proteinExistence type="predicted"/>
<dbReference type="PROSITE" id="PS00216">
    <property type="entry name" value="SUGAR_TRANSPORT_1"/>
    <property type="match status" value="1"/>
</dbReference>
<comment type="subcellular location">
    <subcellularLocation>
        <location evidence="1">Cell membrane</location>
        <topology evidence="1">Multi-pass membrane protein</topology>
    </subcellularLocation>
</comment>
<reference evidence="7 8" key="1">
    <citation type="submission" date="2018-09" db="EMBL/GenBank/DDBJ databases">
        <authorList>
            <person name="Tagini F."/>
        </authorList>
    </citation>
    <scope>NUCLEOTIDE SEQUENCE [LARGE SCALE GENOMIC DNA]</scope>
    <source>
        <strain evidence="7 8">MK142</strain>
    </source>
</reference>
<dbReference type="InterPro" id="IPR005829">
    <property type="entry name" value="Sugar_transporter_CS"/>
</dbReference>
<dbReference type="EMBL" id="UPHU01000001">
    <property type="protein sequence ID" value="VBA55767.1"/>
    <property type="molecule type" value="Genomic_DNA"/>
</dbReference>
<dbReference type="PANTHER" id="PTHR23539:SF1">
    <property type="entry name" value="MAJOR FACILITATOR SUPERFAMILY (MFS) PROFILE DOMAIN-CONTAINING PROTEIN"/>
    <property type="match status" value="1"/>
</dbReference>
<evidence type="ECO:0000256" key="2">
    <source>
        <dbReference type="ARBA" id="ARBA00022692"/>
    </source>
</evidence>
<feature type="transmembrane region" description="Helical" evidence="5">
    <location>
        <begin position="49"/>
        <end position="69"/>
    </location>
</feature>
<protein>
    <submittedName>
        <fullName evidence="7">Putative MFS-type transporter</fullName>
    </submittedName>
</protein>
<organism evidence="7 8">
    <name type="scientific">Mycobacterium pseudokansasii</name>
    <dbReference type="NCBI Taxonomy" id="2341080"/>
    <lineage>
        <taxon>Bacteria</taxon>
        <taxon>Bacillati</taxon>
        <taxon>Actinomycetota</taxon>
        <taxon>Actinomycetes</taxon>
        <taxon>Mycobacteriales</taxon>
        <taxon>Mycobacteriaceae</taxon>
        <taxon>Mycobacterium</taxon>
    </lineage>
</organism>
<keyword evidence="2 5" id="KW-0812">Transmembrane</keyword>
<gene>
    <name evidence="7" type="ORF">LAUMK142_05244</name>
</gene>
<dbReference type="AlphaFoldDB" id="A0A498R0A3"/>